<dbReference type="PROSITE" id="PS01124">
    <property type="entry name" value="HTH_ARAC_FAMILY_2"/>
    <property type="match status" value="1"/>
</dbReference>
<dbReference type="SUPFAM" id="SSF46689">
    <property type="entry name" value="Homeodomain-like"/>
    <property type="match status" value="2"/>
</dbReference>
<protein>
    <recommendedName>
        <fullName evidence="4">HTH araC/xylS-type domain-containing protein</fullName>
    </recommendedName>
</protein>
<keyword evidence="2" id="KW-0238">DNA-binding</keyword>
<evidence type="ECO:0000313" key="5">
    <source>
        <dbReference type="EMBL" id="GAA4186677.1"/>
    </source>
</evidence>
<feature type="domain" description="HTH araC/xylS-type" evidence="4">
    <location>
        <begin position="187"/>
        <end position="285"/>
    </location>
</feature>
<keyword evidence="6" id="KW-1185">Reference proteome</keyword>
<evidence type="ECO:0000259" key="4">
    <source>
        <dbReference type="PROSITE" id="PS01124"/>
    </source>
</evidence>
<dbReference type="InterPro" id="IPR050204">
    <property type="entry name" value="AraC_XylS_family_regulators"/>
</dbReference>
<dbReference type="RefSeq" id="WP_344774575.1">
    <property type="nucleotide sequence ID" value="NZ_BAABBX010000007.1"/>
</dbReference>
<keyword evidence="3" id="KW-0804">Transcription</keyword>
<keyword evidence="1" id="KW-0805">Transcription regulation</keyword>
<dbReference type="PANTHER" id="PTHR46796">
    <property type="entry name" value="HTH-TYPE TRANSCRIPTIONAL ACTIVATOR RHAS-RELATED"/>
    <property type="match status" value="1"/>
</dbReference>
<evidence type="ECO:0000256" key="1">
    <source>
        <dbReference type="ARBA" id="ARBA00023015"/>
    </source>
</evidence>
<sequence>MRITAIEVVRRLPTARAVFPFAKIVNVVDGVCEIRTKERSVLLSAGSAVAVGAGRWCQLVPKPEVRAWTVYADDALWRRQMECFLPIKQRLVPGLHPDDWDGTPLVLHVGEERLRALEPIWRQLSLLDTNRQPLELVTARTIELVAQWVAAVAPVFLAPDARSEGLVDAWHPVEGRLTDPVLIGHIGKAVHVLRARLAEPWTVSSLAREVALSRTHLTRLFARYAGAPPMRFLTEVRVTEFTRLIEETDMSLACASQAVGWSDPRVASRWFRQRFGVTPSQYRTALSMHVESSAAPLNSAVG</sequence>
<gene>
    <name evidence="5" type="ORF">GCM10022288_10630</name>
</gene>
<organism evidence="5 6">
    <name type="scientific">Gryllotalpicola kribbensis</name>
    <dbReference type="NCBI Taxonomy" id="993084"/>
    <lineage>
        <taxon>Bacteria</taxon>
        <taxon>Bacillati</taxon>
        <taxon>Actinomycetota</taxon>
        <taxon>Actinomycetes</taxon>
        <taxon>Micrococcales</taxon>
        <taxon>Microbacteriaceae</taxon>
        <taxon>Gryllotalpicola</taxon>
    </lineage>
</organism>
<accession>A0ABP8AN85</accession>
<evidence type="ECO:0000313" key="6">
    <source>
        <dbReference type="Proteomes" id="UP001500213"/>
    </source>
</evidence>
<dbReference type="Proteomes" id="UP001500213">
    <property type="component" value="Unassembled WGS sequence"/>
</dbReference>
<dbReference type="SMART" id="SM00342">
    <property type="entry name" value="HTH_ARAC"/>
    <property type="match status" value="1"/>
</dbReference>
<dbReference type="EMBL" id="BAABBX010000007">
    <property type="protein sequence ID" value="GAA4186677.1"/>
    <property type="molecule type" value="Genomic_DNA"/>
</dbReference>
<evidence type="ECO:0000256" key="3">
    <source>
        <dbReference type="ARBA" id="ARBA00023163"/>
    </source>
</evidence>
<evidence type="ECO:0000256" key="2">
    <source>
        <dbReference type="ARBA" id="ARBA00023125"/>
    </source>
</evidence>
<comment type="caution">
    <text evidence="5">The sequence shown here is derived from an EMBL/GenBank/DDBJ whole genome shotgun (WGS) entry which is preliminary data.</text>
</comment>
<dbReference type="Pfam" id="PF12833">
    <property type="entry name" value="HTH_18"/>
    <property type="match status" value="1"/>
</dbReference>
<proteinExistence type="predicted"/>
<dbReference type="InterPro" id="IPR009057">
    <property type="entry name" value="Homeodomain-like_sf"/>
</dbReference>
<reference evidence="6" key="1">
    <citation type="journal article" date="2019" name="Int. J. Syst. Evol. Microbiol.">
        <title>The Global Catalogue of Microorganisms (GCM) 10K type strain sequencing project: providing services to taxonomists for standard genome sequencing and annotation.</title>
        <authorList>
            <consortium name="The Broad Institute Genomics Platform"/>
            <consortium name="The Broad Institute Genome Sequencing Center for Infectious Disease"/>
            <person name="Wu L."/>
            <person name="Ma J."/>
        </authorList>
    </citation>
    <scope>NUCLEOTIDE SEQUENCE [LARGE SCALE GENOMIC DNA]</scope>
    <source>
        <strain evidence="6">JCM 17593</strain>
    </source>
</reference>
<dbReference type="Gene3D" id="1.10.10.60">
    <property type="entry name" value="Homeodomain-like"/>
    <property type="match status" value="1"/>
</dbReference>
<dbReference type="InterPro" id="IPR018060">
    <property type="entry name" value="HTH_AraC"/>
</dbReference>
<name>A0ABP8AN85_9MICO</name>